<feature type="domain" description="HTH cro/C1-type" evidence="2">
    <location>
        <begin position="18"/>
        <end position="72"/>
    </location>
</feature>
<gene>
    <name evidence="3" type="ORF">D3093_34960</name>
</gene>
<dbReference type="InterPro" id="IPR011051">
    <property type="entry name" value="RmlC_Cupin_sf"/>
</dbReference>
<sequence length="202" mass="21372">MSTIFDESAATTRLAARLRAEREARGWTLADLATRSGVSRAMVSKVERGEASPTAALLGRLSAAYGLTLSQLFAQVEGGGRVTRVSEQPVWRDPETGFLRRSLSPPGGAPMELVWGELPPGAKVAYPAPAYSHIADQQVVVLDGVLVITQGNVAHDLASGDCLRFGPPQDTTFHNPGAVPCRYLVAVLRAADGTDARPTPVV</sequence>
<dbReference type="Gene3D" id="2.60.120.10">
    <property type="entry name" value="Jelly Rolls"/>
    <property type="match status" value="1"/>
</dbReference>
<reference evidence="3 4" key="1">
    <citation type="submission" date="2018-09" db="EMBL/GenBank/DDBJ databases">
        <title>Whole genome based analysis of evolution and adaptive divergence in Indian and Brazilian strains of Azospirillum brasilense.</title>
        <authorList>
            <person name="Singh C."/>
            <person name="Tripathi A.K."/>
        </authorList>
    </citation>
    <scope>NUCLEOTIDE SEQUENCE [LARGE SCALE GENOMIC DNA]</scope>
    <source>
        <strain evidence="3 4">MTCC4035</strain>
        <plasmid evidence="3 4">p7</plasmid>
    </source>
</reference>
<dbReference type="GO" id="GO:0003677">
    <property type="term" value="F:DNA binding"/>
    <property type="evidence" value="ECO:0007669"/>
    <property type="project" value="UniProtKB-KW"/>
</dbReference>
<dbReference type="GO" id="GO:0003700">
    <property type="term" value="F:DNA-binding transcription factor activity"/>
    <property type="evidence" value="ECO:0007669"/>
    <property type="project" value="TreeGrafter"/>
</dbReference>
<dbReference type="KEGG" id="aare:D3093_34960"/>
<dbReference type="InterPro" id="IPR014710">
    <property type="entry name" value="RmlC-like_jellyroll"/>
</dbReference>
<organism evidence="3 4">
    <name type="scientific">Azospirillum argentinense</name>
    <dbReference type="NCBI Taxonomy" id="2970906"/>
    <lineage>
        <taxon>Bacteria</taxon>
        <taxon>Pseudomonadati</taxon>
        <taxon>Pseudomonadota</taxon>
        <taxon>Alphaproteobacteria</taxon>
        <taxon>Rhodospirillales</taxon>
        <taxon>Azospirillaceae</taxon>
        <taxon>Azospirillum</taxon>
    </lineage>
</organism>
<dbReference type="PROSITE" id="PS50943">
    <property type="entry name" value="HTH_CROC1"/>
    <property type="match status" value="1"/>
</dbReference>
<protein>
    <submittedName>
        <fullName evidence="3">Helix-turn-helix domain-containing protein</fullName>
    </submittedName>
</protein>
<dbReference type="SUPFAM" id="SSF51182">
    <property type="entry name" value="RmlC-like cupins"/>
    <property type="match status" value="1"/>
</dbReference>
<dbReference type="Proteomes" id="UP000298595">
    <property type="component" value="Plasmid p7"/>
</dbReference>
<name>A0A4D8PR81_9PROT</name>
<evidence type="ECO:0000313" key="3">
    <source>
        <dbReference type="EMBL" id="QCO00453.1"/>
    </source>
</evidence>
<dbReference type="GO" id="GO:0005829">
    <property type="term" value="C:cytosol"/>
    <property type="evidence" value="ECO:0007669"/>
    <property type="project" value="TreeGrafter"/>
</dbReference>
<dbReference type="PANTHER" id="PTHR46797">
    <property type="entry name" value="HTH-TYPE TRANSCRIPTIONAL REGULATOR"/>
    <property type="match status" value="1"/>
</dbReference>
<dbReference type="SUPFAM" id="SSF47413">
    <property type="entry name" value="lambda repressor-like DNA-binding domains"/>
    <property type="match status" value="1"/>
</dbReference>
<keyword evidence="3" id="KW-0614">Plasmid</keyword>
<evidence type="ECO:0000256" key="1">
    <source>
        <dbReference type="ARBA" id="ARBA00023125"/>
    </source>
</evidence>
<proteinExistence type="predicted"/>
<dbReference type="Pfam" id="PF01381">
    <property type="entry name" value="HTH_3"/>
    <property type="match status" value="1"/>
</dbReference>
<dbReference type="EMBL" id="CP032328">
    <property type="protein sequence ID" value="QCO00453.1"/>
    <property type="molecule type" value="Genomic_DNA"/>
</dbReference>
<evidence type="ECO:0000259" key="2">
    <source>
        <dbReference type="PROSITE" id="PS50943"/>
    </source>
</evidence>
<geneLocation type="plasmid" evidence="3 4">
    <name>p7</name>
</geneLocation>
<keyword evidence="1" id="KW-0238">DNA-binding</keyword>
<dbReference type="SMART" id="SM00530">
    <property type="entry name" value="HTH_XRE"/>
    <property type="match status" value="1"/>
</dbReference>
<dbReference type="PANTHER" id="PTHR46797:SF10">
    <property type="entry name" value="BLR1115 PROTEIN"/>
    <property type="match status" value="1"/>
</dbReference>
<dbReference type="AlphaFoldDB" id="A0A4D8PR81"/>
<dbReference type="InterPro" id="IPR001387">
    <property type="entry name" value="Cro/C1-type_HTH"/>
</dbReference>
<dbReference type="InterPro" id="IPR013096">
    <property type="entry name" value="Cupin_2"/>
</dbReference>
<dbReference type="InterPro" id="IPR010982">
    <property type="entry name" value="Lambda_DNA-bd_dom_sf"/>
</dbReference>
<dbReference type="Gene3D" id="1.10.260.40">
    <property type="entry name" value="lambda repressor-like DNA-binding domains"/>
    <property type="match status" value="1"/>
</dbReference>
<dbReference type="InterPro" id="IPR050807">
    <property type="entry name" value="TransReg_Diox_bact_type"/>
</dbReference>
<accession>A0A4D8PR81</accession>
<dbReference type="CDD" id="cd02209">
    <property type="entry name" value="cupin_XRE_C"/>
    <property type="match status" value="1"/>
</dbReference>
<dbReference type="RefSeq" id="WP_137119145.1">
    <property type="nucleotide sequence ID" value="NZ_CP032328.1"/>
</dbReference>
<dbReference type="CDD" id="cd00093">
    <property type="entry name" value="HTH_XRE"/>
    <property type="match status" value="1"/>
</dbReference>
<evidence type="ECO:0000313" key="4">
    <source>
        <dbReference type="Proteomes" id="UP000298595"/>
    </source>
</evidence>
<dbReference type="Pfam" id="PF07883">
    <property type="entry name" value="Cupin_2"/>
    <property type="match status" value="1"/>
</dbReference>